<proteinExistence type="inferred from homology"/>
<keyword evidence="5 7" id="KW-0472">Membrane</keyword>
<evidence type="ECO:0000256" key="7">
    <source>
        <dbReference type="SAM" id="Phobius"/>
    </source>
</evidence>
<dbReference type="GO" id="GO:0022857">
    <property type="term" value="F:transmembrane transporter activity"/>
    <property type="evidence" value="ECO:0007669"/>
    <property type="project" value="InterPro"/>
</dbReference>
<sequence>MNRYWLLLVVAGLSEIGWVAGLKHANSWWTWLLTLATIAFSFWVMITVSRVLPVGTTYAVFTGIGAAGTVIGESVFFGVELNGAKLALIAVMIIGIAGLKLTTGHDSEAGKEGDR</sequence>
<comment type="similarity">
    <text evidence="6">Belongs to the drug/metabolite transporter (DMT) superfamily. Small multidrug resistance (SMR) (TC 2.A.7.1) family.</text>
</comment>
<keyword evidence="2" id="KW-1003">Cell membrane</keyword>
<evidence type="ECO:0000256" key="1">
    <source>
        <dbReference type="ARBA" id="ARBA00004651"/>
    </source>
</evidence>
<protein>
    <submittedName>
        <fullName evidence="8">Multidrug efflux SMR transporter</fullName>
    </submittedName>
</protein>
<organism evidence="8 9">
    <name type="scientific">Cohnella lubricantis</name>
    <dbReference type="NCBI Taxonomy" id="2163172"/>
    <lineage>
        <taxon>Bacteria</taxon>
        <taxon>Bacillati</taxon>
        <taxon>Bacillota</taxon>
        <taxon>Bacilli</taxon>
        <taxon>Bacillales</taxon>
        <taxon>Paenibacillaceae</taxon>
        <taxon>Cohnella</taxon>
    </lineage>
</organism>
<reference evidence="8 9" key="1">
    <citation type="submission" date="2020-08" db="EMBL/GenBank/DDBJ databases">
        <title>Cohnella phylogeny.</title>
        <authorList>
            <person name="Dunlap C."/>
        </authorList>
    </citation>
    <scope>NUCLEOTIDE SEQUENCE [LARGE SCALE GENOMIC DNA]</scope>
    <source>
        <strain evidence="8 9">DSM 103658</strain>
    </source>
</reference>
<dbReference type="Pfam" id="PF00893">
    <property type="entry name" value="Multi_Drug_Res"/>
    <property type="match status" value="1"/>
</dbReference>
<name>A0A841TJE3_9BACL</name>
<keyword evidence="3 6" id="KW-0812">Transmembrane</keyword>
<feature type="transmembrane region" description="Helical" evidence="7">
    <location>
        <begin position="83"/>
        <end position="101"/>
    </location>
</feature>
<dbReference type="Proteomes" id="UP000574133">
    <property type="component" value="Unassembled WGS sequence"/>
</dbReference>
<accession>A0A841TJE3</accession>
<feature type="transmembrane region" description="Helical" evidence="7">
    <location>
        <begin position="58"/>
        <end position="77"/>
    </location>
</feature>
<dbReference type="AlphaFoldDB" id="A0A841TJE3"/>
<evidence type="ECO:0000313" key="9">
    <source>
        <dbReference type="Proteomes" id="UP000574133"/>
    </source>
</evidence>
<evidence type="ECO:0000256" key="2">
    <source>
        <dbReference type="ARBA" id="ARBA00022475"/>
    </source>
</evidence>
<evidence type="ECO:0000256" key="3">
    <source>
        <dbReference type="ARBA" id="ARBA00022692"/>
    </source>
</evidence>
<gene>
    <name evidence="8" type="ORF">H4Q31_18680</name>
</gene>
<feature type="transmembrane region" description="Helical" evidence="7">
    <location>
        <begin position="28"/>
        <end position="46"/>
    </location>
</feature>
<evidence type="ECO:0000256" key="5">
    <source>
        <dbReference type="ARBA" id="ARBA00023136"/>
    </source>
</evidence>
<dbReference type="RefSeq" id="WP_185180582.1">
    <property type="nucleotide sequence ID" value="NZ_CBCSEP010000003.1"/>
</dbReference>
<dbReference type="GO" id="GO:0005886">
    <property type="term" value="C:plasma membrane"/>
    <property type="evidence" value="ECO:0007669"/>
    <property type="project" value="UniProtKB-SubCell"/>
</dbReference>
<keyword evidence="9" id="KW-1185">Reference proteome</keyword>
<dbReference type="SUPFAM" id="SSF103481">
    <property type="entry name" value="Multidrug resistance efflux transporter EmrE"/>
    <property type="match status" value="1"/>
</dbReference>
<comment type="caution">
    <text evidence="8">The sequence shown here is derived from an EMBL/GenBank/DDBJ whole genome shotgun (WGS) entry which is preliminary data.</text>
</comment>
<keyword evidence="4 7" id="KW-1133">Transmembrane helix</keyword>
<dbReference type="PANTHER" id="PTHR30561:SF7">
    <property type="entry name" value="GUANIDINIUM EFFLUX SYSTEM SUBUNIT GDNC-RELATED"/>
    <property type="match status" value="1"/>
</dbReference>
<feature type="transmembrane region" description="Helical" evidence="7">
    <location>
        <begin position="5"/>
        <end position="22"/>
    </location>
</feature>
<evidence type="ECO:0000256" key="4">
    <source>
        <dbReference type="ARBA" id="ARBA00022989"/>
    </source>
</evidence>
<dbReference type="EMBL" id="JACJVN010000079">
    <property type="protein sequence ID" value="MBB6679320.1"/>
    <property type="molecule type" value="Genomic_DNA"/>
</dbReference>
<dbReference type="InterPro" id="IPR000390">
    <property type="entry name" value="Small_drug/metabolite_transptr"/>
</dbReference>
<evidence type="ECO:0000256" key="6">
    <source>
        <dbReference type="RuleBase" id="RU003942"/>
    </source>
</evidence>
<comment type="subcellular location">
    <subcellularLocation>
        <location evidence="1 6">Cell membrane</location>
        <topology evidence="1 6">Multi-pass membrane protein</topology>
    </subcellularLocation>
</comment>
<dbReference type="InterPro" id="IPR045324">
    <property type="entry name" value="Small_multidrug_res"/>
</dbReference>
<dbReference type="Gene3D" id="1.10.3730.20">
    <property type="match status" value="1"/>
</dbReference>
<dbReference type="InterPro" id="IPR037185">
    <property type="entry name" value="EmrE-like"/>
</dbReference>
<evidence type="ECO:0000313" key="8">
    <source>
        <dbReference type="EMBL" id="MBB6679320.1"/>
    </source>
</evidence>
<dbReference type="PANTHER" id="PTHR30561">
    <property type="entry name" value="SMR FAMILY PROTON-DEPENDENT DRUG EFFLUX TRANSPORTER SUGE"/>
    <property type="match status" value="1"/>
</dbReference>